<keyword evidence="6 7" id="KW-0961">Cell wall biogenesis/degradation</keyword>
<keyword evidence="3" id="KW-0808">Transferase</keyword>
<reference evidence="10" key="1">
    <citation type="journal article" date="2019" name="Int. J. Syst. Evol. Microbiol.">
        <title>The Global Catalogue of Microorganisms (GCM) 10K type strain sequencing project: providing services to taxonomists for standard genome sequencing and annotation.</title>
        <authorList>
            <consortium name="The Broad Institute Genomics Platform"/>
            <consortium name="The Broad Institute Genome Sequencing Center for Infectious Disease"/>
            <person name="Wu L."/>
            <person name="Ma J."/>
        </authorList>
    </citation>
    <scope>NUCLEOTIDE SEQUENCE [LARGE SCALE GENOMIC DNA]</scope>
    <source>
        <strain evidence="10">JCM 16601</strain>
    </source>
</reference>
<dbReference type="RefSeq" id="WP_259089222.1">
    <property type="nucleotide sequence ID" value="NZ_BAAAZC010000029.1"/>
</dbReference>
<feature type="domain" description="L,D-TPase catalytic" evidence="8">
    <location>
        <begin position="257"/>
        <end position="453"/>
    </location>
</feature>
<dbReference type="InterPro" id="IPR045380">
    <property type="entry name" value="LD_TPept_scaffold_dom"/>
</dbReference>
<dbReference type="SUPFAM" id="SSF141523">
    <property type="entry name" value="L,D-transpeptidase catalytic domain-like"/>
    <property type="match status" value="1"/>
</dbReference>
<dbReference type="CDD" id="cd16913">
    <property type="entry name" value="YkuD_like"/>
    <property type="match status" value="1"/>
</dbReference>
<comment type="similarity">
    <text evidence="2">Belongs to the YkuD family.</text>
</comment>
<accession>A0ABP7QQX9</accession>
<comment type="caution">
    <text evidence="9">The sequence shown here is derived from an EMBL/GenBank/DDBJ whole genome shotgun (WGS) entry which is preliminary data.</text>
</comment>
<feature type="active site" description="Proton donor/acceptor" evidence="7">
    <location>
        <position position="411"/>
    </location>
</feature>
<comment type="pathway">
    <text evidence="1 7">Cell wall biogenesis; peptidoglycan biosynthesis.</text>
</comment>
<keyword evidence="10" id="KW-1185">Reference proteome</keyword>
<proteinExistence type="inferred from homology"/>
<evidence type="ECO:0000313" key="9">
    <source>
        <dbReference type="EMBL" id="GAA3985491.1"/>
    </source>
</evidence>
<protein>
    <recommendedName>
        <fullName evidence="8">L,D-TPase catalytic domain-containing protein</fullName>
    </recommendedName>
</protein>
<evidence type="ECO:0000313" key="10">
    <source>
        <dbReference type="Proteomes" id="UP001500742"/>
    </source>
</evidence>
<evidence type="ECO:0000256" key="1">
    <source>
        <dbReference type="ARBA" id="ARBA00004752"/>
    </source>
</evidence>
<dbReference type="InterPro" id="IPR052905">
    <property type="entry name" value="LD-transpeptidase_YkuD-like"/>
</dbReference>
<dbReference type="Pfam" id="PF20142">
    <property type="entry name" value="Scaffold"/>
    <property type="match status" value="1"/>
</dbReference>
<dbReference type="PANTHER" id="PTHR41533:SF2">
    <property type="entry name" value="BLR7131 PROTEIN"/>
    <property type="match status" value="1"/>
</dbReference>
<organism evidence="9 10">
    <name type="scientific">Mucilaginibacter dorajii</name>
    <dbReference type="NCBI Taxonomy" id="692994"/>
    <lineage>
        <taxon>Bacteria</taxon>
        <taxon>Pseudomonadati</taxon>
        <taxon>Bacteroidota</taxon>
        <taxon>Sphingobacteriia</taxon>
        <taxon>Sphingobacteriales</taxon>
        <taxon>Sphingobacteriaceae</taxon>
        <taxon>Mucilaginibacter</taxon>
    </lineage>
</organism>
<name>A0ABP7QQX9_9SPHI</name>
<dbReference type="Pfam" id="PF03734">
    <property type="entry name" value="YkuD"/>
    <property type="match status" value="1"/>
</dbReference>
<evidence type="ECO:0000256" key="2">
    <source>
        <dbReference type="ARBA" id="ARBA00005992"/>
    </source>
</evidence>
<keyword evidence="5 7" id="KW-0573">Peptidoglycan synthesis</keyword>
<evidence type="ECO:0000256" key="5">
    <source>
        <dbReference type="ARBA" id="ARBA00022984"/>
    </source>
</evidence>
<keyword evidence="4 7" id="KW-0133">Cell shape</keyword>
<dbReference type="PROSITE" id="PS52029">
    <property type="entry name" value="LD_TPASE"/>
    <property type="match status" value="1"/>
</dbReference>
<feature type="active site" description="Nucleophile" evidence="7">
    <location>
        <position position="430"/>
    </location>
</feature>
<evidence type="ECO:0000256" key="7">
    <source>
        <dbReference type="PROSITE-ProRule" id="PRU01373"/>
    </source>
</evidence>
<gene>
    <name evidence="9" type="ORF">GCM10022210_42050</name>
</gene>
<dbReference type="InterPro" id="IPR038063">
    <property type="entry name" value="Transpep_catalytic_dom"/>
</dbReference>
<sequence length="513" mass="58364">MPSVTTNKASLPLLLLSFIIITISFQSCKKKHSELADDLFKITQNKVFKDLDPEIYAQAFKKELVAERSTLSNEAVIEAYYKANDYQPTFTLQHLSNGDLDAIPEYYCKVNEHGLDPNLFQPNDLRVLVTKFHDKQAFKTPEEAYQALAKLELLTASSLIKYSNALQFGVINPKKLYSRYFTATKRPDSTSMKAVFSAGSIKTYLDSIQPKSPQYLALQKVFIAGDSLPGLSKEETHRYLLVNLERLRWRNKPYEAKYVYVNIPDFKLDVIEDGKSILNMKVCVGQGRNMDKQNSLGAFNDTCRIEKPFPRETPQLNSVIHSVDVNPVWNIPQSIANKEIIVEAAKDRYYLANKNIDVFKDGDKIDDPESIDWSGITKENNDYDFKQRPGDDNSLGKIKFLFKNKSSVYLHDTPAKSAFRQSMRAVSHGCVRLGDPQALAKNLFGEGEDFDTIVKDMSEDNPEPTSISLPQKTPIYITYVTCWADENGVIQYRPDVYGLDIVLYAHLQKYMSK</sequence>
<dbReference type="PANTHER" id="PTHR41533">
    <property type="entry name" value="L,D-TRANSPEPTIDASE HI_1667-RELATED"/>
    <property type="match status" value="1"/>
</dbReference>
<evidence type="ECO:0000256" key="4">
    <source>
        <dbReference type="ARBA" id="ARBA00022960"/>
    </source>
</evidence>
<dbReference type="EMBL" id="BAAAZC010000029">
    <property type="protein sequence ID" value="GAA3985491.1"/>
    <property type="molecule type" value="Genomic_DNA"/>
</dbReference>
<dbReference type="Proteomes" id="UP001500742">
    <property type="component" value="Unassembled WGS sequence"/>
</dbReference>
<evidence type="ECO:0000259" key="8">
    <source>
        <dbReference type="PROSITE" id="PS52029"/>
    </source>
</evidence>
<dbReference type="InterPro" id="IPR005490">
    <property type="entry name" value="LD_TPept_cat_dom"/>
</dbReference>
<dbReference type="Gene3D" id="2.40.440.10">
    <property type="entry name" value="L,D-transpeptidase catalytic domain-like"/>
    <property type="match status" value="1"/>
</dbReference>
<evidence type="ECO:0000256" key="3">
    <source>
        <dbReference type="ARBA" id="ARBA00022679"/>
    </source>
</evidence>
<evidence type="ECO:0000256" key="6">
    <source>
        <dbReference type="ARBA" id="ARBA00023316"/>
    </source>
</evidence>